<dbReference type="Proteomes" id="UP000198618">
    <property type="component" value="Unassembled WGS sequence"/>
</dbReference>
<feature type="domain" description="Glycoside hydrolase family 3 C-terminal" evidence="5">
    <location>
        <begin position="370"/>
        <end position="534"/>
    </location>
</feature>
<dbReference type="SUPFAM" id="SSF51445">
    <property type="entry name" value="(Trans)glycosidases"/>
    <property type="match status" value="1"/>
</dbReference>
<dbReference type="Pfam" id="PF00933">
    <property type="entry name" value="Glyco_hydro_3"/>
    <property type="match status" value="1"/>
</dbReference>
<dbReference type="GO" id="GO:0004553">
    <property type="term" value="F:hydrolase activity, hydrolyzing O-glycosyl compounds"/>
    <property type="evidence" value="ECO:0007669"/>
    <property type="project" value="InterPro"/>
</dbReference>
<dbReference type="InterPro" id="IPR002772">
    <property type="entry name" value="Glyco_hydro_3_C"/>
</dbReference>
<organism evidence="6 7">
    <name type="scientific">Oceanobacillus limi</name>
    <dbReference type="NCBI Taxonomy" id="930131"/>
    <lineage>
        <taxon>Bacteria</taxon>
        <taxon>Bacillati</taxon>
        <taxon>Bacillota</taxon>
        <taxon>Bacilli</taxon>
        <taxon>Bacillales</taxon>
        <taxon>Bacillaceae</taxon>
        <taxon>Oceanobacillus</taxon>
    </lineage>
</organism>
<dbReference type="RefSeq" id="WP_090868258.1">
    <property type="nucleotide sequence ID" value="NZ_FOHE01000005.1"/>
</dbReference>
<name>A0A1I0BIH3_9BACI</name>
<dbReference type="OrthoDB" id="9805821at2"/>
<dbReference type="STRING" id="930131.SAMN05216389_10539"/>
<accession>A0A1I0BIH3</accession>
<dbReference type="NCBIfam" id="NF003740">
    <property type="entry name" value="PRK05337.1"/>
    <property type="match status" value="1"/>
</dbReference>
<proteinExistence type="inferred from homology"/>
<feature type="domain" description="Glycoside hydrolase family 3 N-terminal" evidence="4">
    <location>
        <begin position="7"/>
        <end position="330"/>
    </location>
</feature>
<dbReference type="Pfam" id="PF01915">
    <property type="entry name" value="Glyco_hydro_3_C"/>
    <property type="match status" value="1"/>
</dbReference>
<dbReference type="InterPro" id="IPR050226">
    <property type="entry name" value="NagZ_Beta-hexosaminidase"/>
</dbReference>
<dbReference type="AlphaFoldDB" id="A0A1I0BIH3"/>
<evidence type="ECO:0000256" key="1">
    <source>
        <dbReference type="ARBA" id="ARBA00005336"/>
    </source>
</evidence>
<dbReference type="InterPro" id="IPR036881">
    <property type="entry name" value="Glyco_hydro_3_C_sf"/>
</dbReference>
<dbReference type="InterPro" id="IPR036962">
    <property type="entry name" value="Glyco_hydro_3_N_sf"/>
</dbReference>
<comment type="similarity">
    <text evidence="1">Belongs to the glycosyl hydrolase 3 family.</text>
</comment>
<evidence type="ECO:0000313" key="6">
    <source>
        <dbReference type="EMBL" id="SET06712.1"/>
    </source>
</evidence>
<keyword evidence="3" id="KW-0326">Glycosidase</keyword>
<dbReference type="Gene3D" id="3.20.20.300">
    <property type="entry name" value="Glycoside hydrolase, family 3, N-terminal domain"/>
    <property type="match status" value="1"/>
</dbReference>
<dbReference type="Gene3D" id="3.40.50.1700">
    <property type="entry name" value="Glycoside hydrolase family 3 C-terminal domain"/>
    <property type="match status" value="1"/>
</dbReference>
<dbReference type="SUPFAM" id="SSF52279">
    <property type="entry name" value="Beta-D-glucan exohydrolase, C-terminal domain"/>
    <property type="match status" value="1"/>
</dbReference>
<evidence type="ECO:0000256" key="2">
    <source>
        <dbReference type="ARBA" id="ARBA00022801"/>
    </source>
</evidence>
<dbReference type="InterPro" id="IPR017853">
    <property type="entry name" value="GH"/>
</dbReference>
<reference evidence="6 7" key="1">
    <citation type="submission" date="2016-10" db="EMBL/GenBank/DDBJ databases">
        <authorList>
            <person name="de Groot N.N."/>
        </authorList>
    </citation>
    <scope>NUCLEOTIDE SEQUENCE [LARGE SCALE GENOMIC DNA]</scope>
    <source>
        <strain evidence="6 7">IBRC-M 10780</strain>
    </source>
</reference>
<keyword evidence="7" id="KW-1185">Reference proteome</keyword>
<evidence type="ECO:0000256" key="3">
    <source>
        <dbReference type="ARBA" id="ARBA00023295"/>
    </source>
</evidence>
<dbReference type="GO" id="GO:0005975">
    <property type="term" value="P:carbohydrate metabolic process"/>
    <property type="evidence" value="ECO:0007669"/>
    <property type="project" value="InterPro"/>
</dbReference>
<dbReference type="PANTHER" id="PTHR30480:SF16">
    <property type="entry name" value="GLYCOSIDE HYDROLASE FAMILY 3 DOMAIN PROTEIN"/>
    <property type="match status" value="1"/>
</dbReference>
<dbReference type="EMBL" id="FOHE01000005">
    <property type="protein sequence ID" value="SET06712.1"/>
    <property type="molecule type" value="Genomic_DNA"/>
</dbReference>
<dbReference type="GO" id="GO:0009254">
    <property type="term" value="P:peptidoglycan turnover"/>
    <property type="evidence" value="ECO:0007669"/>
    <property type="project" value="TreeGrafter"/>
</dbReference>
<protein>
    <submittedName>
        <fullName evidence="6">Beta-N-acetylhexosaminidase</fullName>
    </submittedName>
</protein>
<gene>
    <name evidence="6" type="ORF">SAMN05216389_10539</name>
</gene>
<sequence>MSLSETQKKIGQLMVFGFKGKTATPEIKKLIREKHIGGVILFGRNIGTPEEIYQLTTELQREARAAGHEKPLLICIDQENGVVRRLGEGSTVLPGSMLLGATGKSENAYITGLLTGRELKHLGVNWNLAPVLDVNNNPENPVIGVRSYGETPEMVSEFGLQAVKGMQDAGMITTLKHFPGHGDTNVDSHLDLPTIAHDMERLEEVELKPFIDVMEYGTDTIMSAHVYFPAIEDRENVPATLSKKVITDLLRTKLGFNGVVTTDCMEMNAISETIGTAAGGVEAIKAGVDLIMVSHLQSRQYETIHAVEEALINREISEKTLHSAYERVMELKDKYLSWEDIPLNQTPVVSADFGSKFHEWEAYEIYRQGITIVKNENNLVPLSPLDEDRLLVVYPQNSYAMQVEDQRYSTFSLGESIKNNHEKTDVIELTNPPTKEEIDKVAASASKYSAVIIGTLTVKPNDTQVELVREIKQQNESVIVIATRSPYDISYLPDIPAYIATYEFTHPALITVANALFGKVQVKGKLPITLPKRRDG</sequence>
<keyword evidence="2" id="KW-0378">Hydrolase</keyword>
<dbReference type="PANTHER" id="PTHR30480">
    <property type="entry name" value="BETA-HEXOSAMINIDASE-RELATED"/>
    <property type="match status" value="1"/>
</dbReference>
<dbReference type="InterPro" id="IPR001764">
    <property type="entry name" value="Glyco_hydro_3_N"/>
</dbReference>
<evidence type="ECO:0000259" key="4">
    <source>
        <dbReference type="Pfam" id="PF00933"/>
    </source>
</evidence>
<evidence type="ECO:0000259" key="5">
    <source>
        <dbReference type="Pfam" id="PF01915"/>
    </source>
</evidence>
<evidence type="ECO:0000313" key="7">
    <source>
        <dbReference type="Proteomes" id="UP000198618"/>
    </source>
</evidence>